<organism evidence="2 3">
    <name type="scientific">Bacillus cereus</name>
    <dbReference type="NCBI Taxonomy" id="1396"/>
    <lineage>
        <taxon>Bacteria</taxon>
        <taxon>Bacillati</taxon>
        <taxon>Bacillota</taxon>
        <taxon>Bacilli</taxon>
        <taxon>Bacillales</taxon>
        <taxon>Bacillaceae</taxon>
        <taxon>Bacillus</taxon>
        <taxon>Bacillus cereus group</taxon>
    </lineage>
</organism>
<sequence>MSTDENKFEENEEAKEDAELSERFGSRTDLPEDQWITRDPKKPFIEWYEERKRERLNKK</sequence>
<dbReference type="AlphaFoldDB" id="A0A9X6SRY4"/>
<proteinExistence type="predicted"/>
<reference evidence="2 3" key="1">
    <citation type="submission" date="2017-09" db="EMBL/GenBank/DDBJ databases">
        <title>Large-scale bioinformatics analysis of Bacillus genomes uncovers conserved roles of natural products in bacterial physiology.</title>
        <authorList>
            <consortium name="Agbiome Team Llc"/>
            <person name="Bleich R.M."/>
            <person name="Grubbs K.J."/>
            <person name="Santa Maria K.C."/>
            <person name="Allen S.E."/>
            <person name="Farag S."/>
            <person name="Shank E.A."/>
            <person name="Bowers A."/>
        </authorList>
    </citation>
    <scope>NUCLEOTIDE SEQUENCE [LARGE SCALE GENOMIC DNA]</scope>
    <source>
        <strain evidence="2 3">AFS092789</strain>
    </source>
</reference>
<protein>
    <submittedName>
        <fullName evidence="2">Uncharacterized protein</fullName>
    </submittedName>
</protein>
<feature type="region of interest" description="Disordered" evidence="1">
    <location>
        <begin position="1"/>
        <end position="36"/>
    </location>
</feature>
<gene>
    <name evidence="2" type="ORF">CON36_35625</name>
</gene>
<feature type="compositionally biased region" description="Basic and acidic residues" evidence="1">
    <location>
        <begin position="17"/>
        <end position="36"/>
    </location>
</feature>
<dbReference type="Proteomes" id="UP000219922">
    <property type="component" value="Unassembled WGS sequence"/>
</dbReference>
<dbReference type="RefSeq" id="WP_098007314.1">
    <property type="nucleotide sequence ID" value="NZ_NVMX01000264.1"/>
</dbReference>
<evidence type="ECO:0000256" key="1">
    <source>
        <dbReference type="SAM" id="MobiDB-lite"/>
    </source>
</evidence>
<accession>A0A9X6SRY4</accession>
<evidence type="ECO:0000313" key="3">
    <source>
        <dbReference type="Proteomes" id="UP000219922"/>
    </source>
</evidence>
<comment type="caution">
    <text evidence="2">The sequence shown here is derived from an EMBL/GenBank/DDBJ whole genome shotgun (WGS) entry which is preliminary data.</text>
</comment>
<dbReference type="EMBL" id="NVMX01000264">
    <property type="protein sequence ID" value="PDZ94093.1"/>
    <property type="molecule type" value="Genomic_DNA"/>
</dbReference>
<name>A0A9X6SRY4_BACCE</name>
<evidence type="ECO:0000313" key="2">
    <source>
        <dbReference type="EMBL" id="PDZ94093.1"/>
    </source>
</evidence>